<dbReference type="OrthoDB" id="10034054at2759"/>
<dbReference type="RefSeq" id="XP_003092906.2">
    <property type="nucleotide sequence ID" value="XM_003092858.2"/>
</dbReference>
<accession>E3NFC8</accession>
<dbReference type="Pfam" id="PF00646">
    <property type="entry name" value="F-box"/>
    <property type="match status" value="1"/>
</dbReference>
<name>E3NFC8_CAERE</name>
<dbReference type="Proteomes" id="UP000008281">
    <property type="component" value="Unassembled WGS sequence"/>
</dbReference>
<dbReference type="GeneID" id="9801132"/>
<evidence type="ECO:0000313" key="3">
    <source>
        <dbReference type="Proteomes" id="UP000008281"/>
    </source>
</evidence>
<evidence type="ECO:0000259" key="1">
    <source>
        <dbReference type="PROSITE" id="PS50181"/>
    </source>
</evidence>
<protein>
    <recommendedName>
        <fullName evidence="1">F-box domain-containing protein</fullName>
    </recommendedName>
</protein>
<dbReference type="InParanoid" id="E3NFC8"/>
<sequence>MFIFLIIQKNVKFQNTWINSPLSNPCKNAFFSNFSAENRLLTYNSFCEVMGPETITLKEFEIWYNRFSRGEFDLDYDIGSNTSDLELSNLPNDAIEKIIESCDLKEQLTLRKVSRSLRSLVDKHKVAFKSIEIYPRHSCIFCAYNGKKVVYASENWDEKEEEGKSHYQKRRL</sequence>
<evidence type="ECO:0000313" key="2">
    <source>
        <dbReference type="EMBL" id="EFO96022.1"/>
    </source>
</evidence>
<dbReference type="KEGG" id="crq:GCK72_009087"/>
<dbReference type="Pfam" id="PF17906">
    <property type="entry name" value="HTH_48"/>
    <property type="match status" value="1"/>
</dbReference>
<dbReference type="CTD" id="9801132"/>
<dbReference type="EMBL" id="DS268634">
    <property type="protein sequence ID" value="EFO96022.1"/>
    <property type="molecule type" value="Genomic_DNA"/>
</dbReference>
<dbReference type="InterPro" id="IPR041426">
    <property type="entry name" value="Mos1_HTH"/>
</dbReference>
<dbReference type="AlphaFoldDB" id="E3NFC8"/>
<dbReference type="SMART" id="SM00256">
    <property type="entry name" value="FBOX"/>
    <property type="match status" value="1"/>
</dbReference>
<gene>
    <name evidence="2" type="ORF">CRE_15741</name>
</gene>
<dbReference type="OMA" id="FQNTWIN"/>
<organism evidence="3">
    <name type="scientific">Caenorhabditis remanei</name>
    <name type="common">Caenorhabditis vulgaris</name>
    <dbReference type="NCBI Taxonomy" id="31234"/>
    <lineage>
        <taxon>Eukaryota</taxon>
        <taxon>Metazoa</taxon>
        <taxon>Ecdysozoa</taxon>
        <taxon>Nematoda</taxon>
        <taxon>Chromadorea</taxon>
        <taxon>Rhabditida</taxon>
        <taxon>Rhabditina</taxon>
        <taxon>Rhabditomorpha</taxon>
        <taxon>Rhabditoidea</taxon>
        <taxon>Rhabditidae</taxon>
        <taxon>Peloderinae</taxon>
        <taxon>Caenorhabditis</taxon>
    </lineage>
</organism>
<proteinExistence type="predicted"/>
<dbReference type="HOGENOM" id="CLU_1556708_0_0_1"/>
<dbReference type="SUPFAM" id="SSF81383">
    <property type="entry name" value="F-box domain"/>
    <property type="match status" value="1"/>
</dbReference>
<keyword evidence="3" id="KW-1185">Reference proteome</keyword>
<reference evidence="2" key="1">
    <citation type="submission" date="2007-07" db="EMBL/GenBank/DDBJ databases">
        <title>PCAP assembly of the Caenorhabditis remanei genome.</title>
        <authorList>
            <consortium name="The Caenorhabditis remanei Sequencing Consortium"/>
            <person name="Wilson R.K."/>
        </authorList>
    </citation>
    <scope>NUCLEOTIDE SEQUENCE [LARGE SCALE GENOMIC DNA]</scope>
    <source>
        <strain evidence="2">PB4641</strain>
    </source>
</reference>
<dbReference type="CDD" id="cd22150">
    <property type="entry name" value="F-box_CeFBXA-like"/>
    <property type="match status" value="1"/>
</dbReference>
<dbReference type="InterPro" id="IPR001810">
    <property type="entry name" value="F-box_dom"/>
</dbReference>
<dbReference type="PROSITE" id="PS50181">
    <property type="entry name" value="FBOX"/>
    <property type="match status" value="1"/>
</dbReference>
<feature type="domain" description="F-box" evidence="1">
    <location>
        <begin position="84"/>
        <end position="131"/>
    </location>
</feature>
<dbReference type="InterPro" id="IPR036047">
    <property type="entry name" value="F-box-like_dom_sf"/>
</dbReference>